<feature type="region of interest" description="Disordered" evidence="1">
    <location>
        <begin position="309"/>
        <end position="332"/>
    </location>
</feature>
<evidence type="ECO:0000313" key="3">
    <source>
        <dbReference type="EMBL" id="KLO13770.1"/>
    </source>
</evidence>
<feature type="transmembrane region" description="Helical" evidence="2">
    <location>
        <begin position="228"/>
        <end position="250"/>
    </location>
</feature>
<dbReference type="OrthoDB" id="2988301at2759"/>
<keyword evidence="4" id="KW-1185">Reference proteome</keyword>
<dbReference type="STRING" id="27342.A0A0H2RP65"/>
<keyword evidence="2" id="KW-1133">Transmembrane helix</keyword>
<proteinExistence type="predicted"/>
<dbReference type="Gene3D" id="1.20.1070.10">
    <property type="entry name" value="Rhodopsin 7-helix transmembrane proteins"/>
    <property type="match status" value="1"/>
</dbReference>
<evidence type="ECO:0000313" key="4">
    <source>
        <dbReference type="Proteomes" id="UP000053477"/>
    </source>
</evidence>
<name>A0A0H2RP65_9AGAM</name>
<evidence type="ECO:0008006" key="5">
    <source>
        <dbReference type="Google" id="ProtNLM"/>
    </source>
</evidence>
<sequence>MSAHSHSRFPSRVTSPPSVDLGPNGDEVLRVYYAFVVLGGQIGLPILLATFFFGRGLKQRCSGLISVLVSFFLFATSALLLFYSGQISSAHSDPNFTLCLIQASLIYGCIVLVASSIASLMIKIWIEIRGGRFRNCSRTVVLSLLCVPWALFLVVQIATIILGTASPSNVSIQRVFFCDMKSRKLSHSVAGITIICVAVILYFGVAIARVLWNSSRQVMATNRASLHLAIRVIILTVYAFITFVMAWAVTLSPKTIFPYIFFSTLPLAAFLVFGMQMEVLFLWWSIIKSPLQTCKMARRQVETVYASPESSTTTLDKPLPPLPPNGNAAAQV</sequence>
<protein>
    <recommendedName>
        <fullName evidence="5">G-protein coupled receptors family 1 profile domain-containing protein</fullName>
    </recommendedName>
</protein>
<feature type="transmembrane region" description="Helical" evidence="2">
    <location>
        <begin position="65"/>
        <end position="85"/>
    </location>
</feature>
<keyword evidence="2" id="KW-0472">Membrane</keyword>
<feature type="transmembrane region" description="Helical" evidence="2">
    <location>
        <begin position="256"/>
        <end position="286"/>
    </location>
</feature>
<feature type="transmembrane region" description="Helical" evidence="2">
    <location>
        <begin position="31"/>
        <end position="53"/>
    </location>
</feature>
<feature type="transmembrane region" description="Helical" evidence="2">
    <location>
        <begin position="185"/>
        <end position="207"/>
    </location>
</feature>
<dbReference type="Proteomes" id="UP000053477">
    <property type="component" value="Unassembled WGS sequence"/>
</dbReference>
<accession>A0A0H2RP65</accession>
<feature type="transmembrane region" description="Helical" evidence="2">
    <location>
        <begin position="140"/>
        <end position="165"/>
    </location>
</feature>
<evidence type="ECO:0000256" key="1">
    <source>
        <dbReference type="SAM" id="MobiDB-lite"/>
    </source>
</evidence>
<dbReference type="EMBL" id="KQ085954">
    <property type="protein sequence ID" value="KLO13770.1"/>
    <property type="molecule type" value="Genomic_DNA"/>
</dbReference>
<organism evidence="3 4">
    <name type="scientific">Schizopora paradoxa</name>
    <dbReference type="NCBI Taxonomy" id="27342"/>
    <lineage>
        <taxon>Eukaryota</taxon>
        <taxon>Fungi</taxon>
        <taxon>Dikarya</taxon>
        <taxon>Basidiomycota</taxon>
        <taxon>Agaricomycotina</taxon>
        <taxon>Agaricomycetes</taxon>
        <taxon>Hymenochaetales</taxon>
        <taxon>Schizoporaceae</taxon>
        <taxon>Schizopora</taxon>
    </lineage>
</organism>
<gene>
    <name evidence="3" type="ORF">SCHPADRAFT_940097</name>
</gene>
<reference evidence="3 4" key="1">
    <citation type="submission" date="2015-04" db="EMBL/GenBank/DDBJ databases">
        <title>Complete genome sequence of Schizopora paradoxa KUC8140, a cosmopolitan wood degrader in East Asia.</title>
        <authorList>
            <consortium name="DOE Joint Genome Institute"/>
            <person name="Min B."/>
            <person name="Park H."/>
            <person name="Jang Y."/>
            <person name="Kim J.-J."/>
            <person name="Kim K.H."/>
            <person name="Pangilinan J."/>
            <person name="Lipzen A."/>
            <person name="Riley R."/>
            <person name="Grigoriev I.V."/>
            <person name="Spatafora J.W."/>
            <person name="Choi I.-G."/>
        </authorList>
    </citation>
    <scope>NUCLEOTIDE SEQUENCE [LARGE SCALE GENOMIC DNA]</scope>
    <source>
        <strain evidence="3 4">KUC8140</strain>
    </source>
</reference>
<keyword evidence="2" id="KW-0812">Transmembrane</keyword>
<feature type="transmembrane region" description="Helical" evidence="2">
    <location>
        <begin position="105"/>
        <end position="128"/>
    </location>
</feature>
<dbReference type="AlphaFoldDB" id="A0A0H2RP65"/>
<evidence type="ECO:0000256" key="2">
    <source>
        <dbReference type="SAM" id="Phobius"/>
    </source>
</evidence>
<dbReference type="InParanoid" id="A0A0H2RP65"/>